<dbReference type="SMART" id="SM00360">
    <property type="entry name" value="RRM"/>
    <property type="match status" value="2"/>
</dbReference>
<dbReference type="EMBL" id="JAKELL010000007">
    <property type="protein sequence ID" value="KAH8997319.1"/>
    <property type="molecule type" value="Genomic_DNA"/>
</dbReference>
<evidence type="ECO:0000313" key="5">
    <source>
        <dbReference type="Proteomes" id="UP001201163"/>
    </source>
</evidence>
<feature type="region of interest" description="Disordered" evidence="2">
    <location>
        <begin position="676"/>
        <end position="722"/>
    </location>
</feature>
<dbReference type="PROSITE" id="PS50102">
    <property type="entry name" value="RRM"/>
    <property type="match status" value="2"/>
</dbReference>
<dbReference type="Pfam" id="PF00076">
    <property type="entry name" value="RRM_1"/>
    <property type="match status" value="1"/>
</dbReference>
<reference evidence="4" key="1">
    <citation type="submission" date="2022-01" db="EMBL/GenBank/DDBJ databases">
        <title>Comparative genomics reveals a dynamic genome evolution in the ectomycorrhizal milk-cap (Lactarius) mushrooms.</title>
        <authorList>
            <consortium name="DOE Joint Genome Institute"/>
            <person name="Lebreton A."/>
            <person name="Tang N."/>
            <person name="Kuo A."/>
            <person name="LaButti K."/>
            <person name="Drula E."/>
            <person name="Barry K."/>
            <person name="Clum A."/>
            <person name="Lipzen A."/>
            <person name="Mousain D."/>
            <person name="Ng V."/>
            <person name="Wang R."/>
            <person name="Wang X."/>
            <person name="Dai Y."/>
            <person name="Henrissat B."/>
            <person name="Grigoriev I.V."/>
            <person name="Guerin-Laguette A."/>
            <person name="Yu F."/>
            <person name="Martin F.M."/>
        </authorList>
    </citation>
    <scope>NUCLEOTIDE SEQUENCE</scope>
    <source>
        <strain evidence="4">QP</strain>
    </source>
</reference>
<evidence type="ECO:0000256" key="2">
    <source>
        <dbReference type="SAM" id="MobiDB-lite"/>
    </source>
</evidence>
<feature type="compositionally biased region" description="Low complexity" evidence="2">
    <location>
        <begin position="14"/>
        <end position="45"/>
    </location>
</feature>
<dbReference type="InterPro" id="IPR035979">
    <property type="entry name" value="RBD_domain_sf"/>
</dbReference>
<dbReference type="PANTHER" id="PTHR23147">
    <property type="entry name" value="SERINE/ARGININE RICH SPLICING FACTOR"/>
    <property type="match status" value="1"/>
</dbReference>
<dbReference type="SUPFAM" id="SSF54928">
    <property type="entry name" value="RNA-binding domain, RBD"/>
    <property type="match status" value="2"/>
</dbReference>
<dbReference type="AlphaFoldDB" id="A0AAD4QGE2"/>
<dbReference type="InterPro" id="IPR012677">
    <property type="entry name" value="Nucleotide-bd_a/b_plait_sf"/>
</dbReference>
<organism evidence="4 5">
    <name type="scientific">Lactarius akahatsu</name>
    <dbReference type="NCBI Taxonomy" id="416441"/>
    <lineage>
        <taxon>Eukaryota</taxon>
        <taxon>Fungi</taxon>
        <taxon>Dikarya</taxon>
        <taxon>Basidiomycota</taxon>
        <taxon>Agaricomycotina</taxon>
        <taxon>Agaricomycetes</taxon>
        <taxon>Russulales</taxon>
        <taxon>Russulaceae</taxon>
        <taxon>Lactarius</taxon>
    </lineage>
</organism>
<keyword evidence="1" id="KW-0694">RNA-binding</keyword>
<keyword evidence="5" id="KW-1185">Reference proteome</keyword>
<protein>
    <recommendedName>
        <fullName evidence="3">RRM domain-containing protein</fullName>
    </recommendedName>
</protein>
<accession>A0AAD4QGE2</accession>
<evidence type="ECO:0000313" key="4">
    <source>
        <dbReference type="EMBL" id="KAH8997319.1"/>
    </source>
</evidence>
<dbReference type="GO" id="GO:0003723">
    <property type="term" value="F:RNA binding"/>
    <property type="evidence" value="ECO:0007669"/>
    <property type="project" value="UniProtKB-UniRule"/>
</dbReference>
<evidence type="ECO:0000256" key="1">
    <source>
        <dbReference type="PROSITE-ProRule" id="PRU00176"/>
    </source>
</evidence>
<sequence>MSLPFREWGTRFDSLSTSPSPSNSSSLSRNPKTTTRAATSTASSSLLNPQATAVTQAKFPPQSDIISNEPSVFVGSLPTTVDHTELSARLREHLSAYVEINFVRIIRDSRGGVCAFVQCNDPASAAQLIHTVRSLPPQSFMGRYLRLEPARSQRTLWISYRKPVEIIRDADRDQPTSSCGSNSRVVEFDLPKAMRVYRTLGSRRIEILYNAPALQFDDNAEATLSQLSQEQDDPAAALSGSGLLLSPLQFDAQASLSTLHRIASSFGPVESFDHRQPELVDDQERLIYPYPHNADRSASMDPGCWEVKWENRNDCLTALAASTYNPLHRLALTPAQALRNVPHLTVTWPNQQHALIPRRSGLVTRGHQVRDQSMDNDNMASQVGISMNLPASKTEATVDSRSSERLSCLGDADPPTTTDCWTVVESGSKTDFRDVPLIVPDVAMTERPPPTGGYLSNISPQTKDATPEQGDVVFGASAALSQASNPLEWSEVVSNSLAHSKSEILASSPHLPPLRSPLDTPTHCKDPQSPAPAPSEPFVDLASPFAPRSPGNGHPRVGRGLKFYDSFTIPPAAQWSDVRPRRSAGLYNENIDINTHNALDTTTIFVGGLEVHGRCTWDEHRLRRIFGQYGEIAEVKLSAFAFVTYKNNKSSSRAVLGEHNRIYDGRYIRVQLRDSAVQKTHGPKSHFRSSEGRPFSPRHQFSSKTEGPPAYDSPLHVQNGIRSTIPTPCEELATAFSRSPNSTASGHPDMQAQLSENTCVQGIPSHAPSTVSSAPVPPMTYPPPPHTAFYAPTSWYMPYPYAPTPHILLRYPQIPLASHVVTTNETGRHIPPHSIYQPMPHYPVYPLPLPPIPTTGQQHADLAGLTERRAPLQPTGFIESEQGLIPVYAPEALGEYMANTTSSRQNPPEAGGTHSAPHPPMMVPETRLSQPPAMYAVYPPPQYHPSFARDRGTMMIAGLCQQHPSNTNLGPVGNGYTWYPDTVHPDIRTQTQANLRVAAPITTPQLLGTHHAIPPSGQLPQAQSTYSERGFGLSKRRGLGDRSTLARISRGNNVPGTHATRRRGHFKHIGGAVSMSAVMDQTGETCLDDVADAVDPIVRASTSSPAVFDLTPLSPAHGPQL</sequence>
<feature type="domain" description="RRM" evidence="3">
    <location>
        <begin position="70"/>
        <end position="152"/>
    </location>
</feature>
<dbReference type="InterPro" id="IPR050907">
    <property type="entry name" value="SRSF"/>
</dbReference>
<dbReference type="Gene3D" id="3.30.70.330">
    <property type="match status" value="2"/>
</dbReference>
<dbReference type="CDD" id="cd00590">
    <property type="entry name" value="RRM_SF"/>
    <property type="match status" value="1"/>
</dbReference>
<proteinExistence type="predicted"/>
<evidence type="ECO:0000259" key="3">
    <source>
        <dbReference type="PROSITE" id="PS50102"/>
    </source>
</evidence>
<gene>
    <name evidence="4" type="ORF">EDB92DRAFT_1941946</name>
</gene>
<feature type="region of interest" description="Disordered" evidence="2">
    <location>
        <begin position="900"/>
        <end position="919"/>
    </location>
</feature>
<name>A0AAD4QGE2_9AGAM</name>
<feature type="domain" description="RRM" evidence="3">
    <location>
        <begin position="602"/>
        <end position="675"/>
    </location>
</feature>
<feature type="region of interest" description="Disordered" evidence="2">
    <location>
        <begin position="507"/>
        <end position="557"/>
    </location>
</feature>
<comment type="caution">
    <text evidence="4">The sequence shown here is derived from an EMBL/GenBank/DDBJ whole genome shotgun (WGS) entry which is preliminary data.</text>
</comment>
<dbReference type="InterPro" id="IPR000504">
    <property type="entry name" value="RRM_dom"/>
</dbReference>
<feature type="region of interest" description="Disordered" evidence="2">
    <location>
        <begin position="1"/>
        <end position="47"/>
    </location>
</feature>
<dbReference type="Proteomes" id="UP001201163">
    <property type="component" value="Unassembled WGS sequence"/>
</dbReference>